<accession>D2VDD9</accession>
<dbReference type="OMA" id="FLMANKK"/>
<dbReference type="RefSeq" id="XP_002677870.1">
    <property type="nucleotide sequence ID" value="XM_002677824.1"/>
</dbReference>
<gene>
    <name evidence="3" type="ORF">NAEGRDRAFT_66808</name>
</gene>
<name>D2VDD9_NAEGR</name>
<sequence>MNIPRPQQQSSLLTESLLSSSVPSHQYMNSSVLSSSVSNNLSSNLIKHTPHNPLLMSSQVMKTYQDVFKDEKIKKQQQELVEKNEQISKLVSQIDSMEDQYSTAQTKHERDLQDLEIRLRKEYEEREEELKKSHEAKLAALNEERKNEFETSQQKIIEQEYLIKDIQSQLNLTDSKDIVKTLTKFIKKYKKEKEANKSLEERGKQMLANLNDVVKKYKESKESAEKEFDKKNREIEGQKKEIMTLRMELAVVQRQLEYNRTHMGVGFDTDTEDGSSLFNPSSPTTSVSSFSVSSPSKSPSKALTPKKMFGMPQKKTITLSPNPLKDITNLSH</sequence>
<feature type="region of interest" description="Disordered" evidence="2">
    <location>
        <begin position="269"/>
        <end position="332"/>
    </location>
</feature>
<dbReference type="GeneID" id="8857076"/>
<keyword evidence="1" id="KW-0175">Coiled coil</keyword>
<dbReference type="EMBL" id="GG738864">
    <property type="protein sequence ID" value="EFC45126.1"/>
    <property type="molecule type" value="Genomic_DNA"/>
</dbReference>
<proteinExistence type="predicted"/>
<evidence type="ECO:0000313" key="4">
    <source>
        <dbReference type="Proteomes" id="UP000006671"/>
    </source>
</evidence>
<organism evidence="4">
    <name type="scientific">Naegleria gruberi</name>
    <name type="common">Amoeba</name>
    <dbReference type="NCBI Taxonomy" id="5762"/>
    <lineage>
        <taxon>Eukaryota</taxon>
        <taxon>Discoba</taxon>
        <taxon>Heterolobosea</taxon>
        <taxon>Tetramitia</taxon>
        <taxon>Eutetramitia</taxon>
        <taxon>Vahlkampfiidae</taxon>
        <taxon>Naegleria</taxon>
    </lineage>
</organism>
<dbReference type="InParanoid" id="D2VDD9"/>
<feature type="coiled-coil region" evidence="1">
    <location>
        <begin position="73"/>
        <end position="151"/>
    </location>
</feature>
<reference evidence="3 4" key="1">
    <citation type="journal article" date="2010" name="Cell">
        <title>The genome of Naegleria gruberi illuminates early eukaryotic versatility.</title>
        <authorList>
            <person name="Fritz-Laylin L.K."/>
            <person name="Prochnik S.E."/>
            <person name="Ginger M.L."/>
            <person name="Dacks J.B."/>
            <person name="Carpenter M.L."/>
            <person name="Field M.C."/>
            <person name="Kuo A."/>
            <person name="Paredez A."/>
            <person name="Chapman J."/>
            <person name="Pham J."/>
            <person name="Shu S."/>
            <person name="Neupane R."/>
            <person name="Cipriano M."/>
            <person name="Mancuso J."/>
            <person name="Tu H."/>
            <person name="Salamov A."/>
            <person name="Lindquist E."/>
            <person name="Shapiro H."/>
            <person name="Lucas S."/>
            <person name="Grigoriev I.V."/>
            <person name="Cande W.Z."/>
            <person name="Fulton C."/>
            <person name="Rokhsar D.S."/>
            <person name="Dawson S.C."/>
        </authorList>
    </citation>
    <scope>NUCLEOTIDE SEQUENCE [LARGE SCALE GENOMIC DNA]</scope>
    <source>
        <strain evidence="3 4">NEG-M</strain>
    </source>
</reference>
<dbReference type="Proteomes" id="UP000006671">
    <property type="component" value="Unassembled WGS sequence"/>
</dbReference>
<dbReference type="AlphaFoldDB" id="D2VDD9"/>
<dbReference type="OrthoDB" id="10472881at2759"/>
<dbReference type="VEuPathDB" id="AmoebaDB:NAEGRDRAFT_66808"/>
<dbReference type="KEGG" id="ngr:NAEGRDRAFT_66808"/>
<feature type="coiled-coil region" evidence="1">
    <location>
        <begin position="182"/>
        <end position="255"/>
    </location>
</feature>
<keyword evidence="4" id="KW-1185">Reference proteome</keyword>
<feature type="compositionally biased region" description="Low complexity" evidence="2">
    <location>
        <begin position="280"/>
        <end position="301"/>
    </location>
</feature>
<evidence type="ECO:0000256" key="1">
    <source>
        <dbReference type="SAM" id="Coils"/>
    </source>
</evidence>
<evidence type="ECO:0000313" key="3">
    <source>
        <dbReference type="EMBL" id="EFC45126.1"/>
    </source>
</evidence>
<evidence type="ECO:0000256" key="2">
    <source>
        <dbReference type="SAM" id="MobiDB-lite"/>
    </source>
</evidence>
<protein>
    <submittedName>
        <fullName evidence="3">Predicted protein</fullName>
    </submittedName>
</protein>